<dbReference type="EMBL" id="BMIN01000030">
    <property type="protein sequence ID" value="GGD29316.1"/>
    <property type="molecule type" value="Genomic_DNA"/>
</dbReference>
<evidence type="ECO:0000256" key="5">
    <source>
        <dbReference type="ARBA" id="ARBA00023136"/>
    </source>
</evidence>
<dbReference type="PANTHER" id="PTHR43496">
    <property type="entry name" value="PROTEIN LPLB"/>
    <property type="match status" value="1"/>
</dbReference>
<evidence type="ECO:0000259" key="7">
    <source>
        <dbReference type="PROSITE" id="PS50928"/>
    </source>
</evidence>
<dbReference type="PROSITE" id="PS50928">
    <property type="entry name" value="ABC_TM1"/>
    <property type="match status" value="2"/>
</dbReference>
<dbReference type="InterPro" id="IPR017664">
    <property type="entry name" value="AminoethylPonate_ABC_perm-1"/>
</dbReference>
<evidence type="ECO:0000313" key="8">
    <source>
        <dbReference type="EMBL" id="GGD29316.1"/>
    </source>
</evidence>
<proteinExistence type="inferred from homology"/>
<gene>
    <name evidence="8" type="ORF">GCM10011389_41050</name>
</gene>
<feature type="transmembrane region" description="Helical" evidence="6">
    <location>
        <begin position="554"/>
        <end position="575"/>
    </location>
</feature>
<feature type="transmembrane region" description="Helical" evidence="6">
    <location>
        <begin position="221"/>
        <end position="238"/>
    </location>
</feature>
<feature type="transmembrane region" description="Helical" evidence="6">
    <location>
        <begin position="28"/>
        <end position="46"/>
    </location>
</feature>
<evidence type="ECO:0000256" key="4">
    <source>
        <dbReference type="ARBA" id="ARBA00022989"/>
    </source>
</evidence>
<keyword evidence="5 6" id="KW-0472">Membrane</keyword>
<keyword evidence="9" id="KW-1185">Reference proteome</keyword>
<protein>
    <submittedName>
        <fullName evidence="8">Phosphonate ABC transporter permease</fullName>
    </submittedName>
</protein>
<dbReference type="Proteomes" id="UP000642571">
    <property type="component" value="Unassembled WGS sequence"/>
</dbReference>
<feature type="transmembrane region" description="Helical" evidence="6">
    <location>
        <begin position="373"/>
        <end position="394"/>
    </location>
</feature>
<dbReference type="NCBIfam" id="TIGR03262">
    <property type="entry name" value="PhnU2"/>
    <property type="match status" value="1"/>
</dbReference>
<keyword evidence="3 6" id="KW-0812">Transmembrane</keyword>
<organism evidence="8 9">
    <name type="scientific">Pontibacillus salipaludis</name>
    <dbReference type="NCBI Taxonomy" id="1697394"/>
    <lineage>
        <taxon>Bacteria</taxon>
        <taxon>Bacillati</taxon>
        <taxon>Bacillota</taxon>
        <taxon>Bacilli</taxon>
        <taxon>Bacillales</taxon>
        <taxon>Bacillaceae</taxon>
        <taxon>Pontibacillus</taxon>
    </lineage>
</organism>
<dbReference type="PANTHER" id="PTHR43496:SF1">
    <property type="entry name" value="POLYGALACTURONAN_RHAMNOGALACTURONAN TRANSPORT SYSTEM PERMEASE PROTEIN YTEP"/>
    <property type="match status" value="1"/>
</dbReference>
<dbReference type="Gene3D" id="1.10.3720.10">
    <property type="entry name" value="MetI-like"/>
    <property type="match status" value="2"/>
</dbReference>
<reference evidence="9" key="1">
    <citation type="journal article" date="2019" name="Int. J. Syst. Evol. Microbiol.">
        <title>The Global Catalogue of Microorganisms (GCM) 10K type strain sequencing project: providing services to taxonomists for standard genome sequencing and annotation.</title>
        <authorList>
            <consortium name="The Broad Institute Genomics Platform"/>
            <consortium name="The Broad Institute Genome Sequencing Center for Infectious Disease"/>
            <person name="Wu L."/>
            <person name="Ma J."/>
        </authorList>
    </citation>
    <scope>NUCLEOTIDE SEQUENCE [LARGE SCALE GENOMIC DNA]</scope>
    <source>
        <strain evidence="9">CGMCC 1.15353</strain>
    </source>
</reference>
<feature type="transmembrane region" description="Helical" evidence="6">
    <location>
        <begin position="406"/>
        <end position="430"/>
    </location>
</feature>
<feature type="transmembrane region" description="Helical" evidence="6">
    <location>
        <begin position="317"/>
        <end position="342"/>
    </location>
</feature>
<dbReference type="InterPro" id="IPR035906">
    <property type="entry name" value="MetI-like_sf"/>
</dbReference>
<feature type="transmembrane region" description="Helical" evidence="6">
    <location>
        <begin position="114"/>
        <end position="138"/>
    </location>
</feature>
<dbReference type="SUPFAM" id="SSF161098">
    <property type="entry name" value="MetI-like"/>
    <property type="match status" value="2"/>
</dbReference>
<feature type="transmembrane region" description="Helical" evidence="6">
    <location>
        <begin position="79"/>
        <end position="102"/>
    </location>
</feature>
<name>A0ABQ1QJD1_9BACI</name>
<feature type="transmembrane region" description="Helical" evidence="6">
    <location>
        <begin position="165"/>
        <end position="187"/>
    </location>
</feature>
<feature type="domain" description="ABC transmembrane type-1" evidence="7">
    <location>
        <begin position="369"/>
        <end position="575"/>
    </location>
</feature>
<evidence type="ECO:0000256" key="1">
    <source>
        <dbReference type="ARBA" id="ARBA00004141"/>
    </source>
</evidence>
<evidence type="ECO:0000313" key="9">
    <source>
        <dbReference type="Proteomes" id="UP000642571"/>
    </source>
</evidence>
<sequence>MITAVKTLLGYQETVPQRTSSSGQWQRLLIVCMVVGLFTFIVLPVIELMERALQNRSGEYIGLENFFTYFSSPSLFQSAYHTVTVAVITTIISVGAALLYAYAIERTHMKGKTFFTYMALLPLFAPTMMYGISLIYLFGNNGVITTGFFGTLEDWFGIGEWDFEIYGLKGIVLSEVIFTFPQAFLILKVALSTADQRLYEAADTLGASKLRKLFTVTLPNIKYGLVSAIFVCFTLSFTDFGAPKVVGGQYNVLATDVYKQVIGQQNFSMGATVGIILTIPAVIAFVVDQIIQRKKEGGISSKAIPYKTPNNKRRDRLYTLYCLIVSGMFLLLFGAIVAAAFVKVWPYDFSLTFRHFGFGNVAGDGLKPYWNSLLVSSITAVVGTFLIFLGAYLVEKSRYMKVIRKISYFLSILPIALPGLVIGLAFIFFFNQQMFQVPFTSIEFMNPFNWLYGSMTILVLANLVHFYSVSFLTATTSLKQQDKAYESVSEAMDVPFYKTFARVTLPLSLPAILEMAMYLFVNSMTTISAVVFLYSPDWKLASIAMVNMDDAGDIAPAAAMALLIIATNILVRTLYEVASRFLFKKTYAWKR</sequence>
<feature type="transmembrane region" description="Helical" evidence="6">
    <location>
        <begin position="450"/>
        <end position="474"/>
    </location>
</feature>
<comment type="subcellular location">
    <subcellularLocation>
        <location evidence="6">Cell membrane</location>
        <topology evidence="6">Multi-pass membrane protein</topology>
    </subcellularLocation>
    <subcellularLocation>
        <location evidence="1">Membrane</location>
        <topology evidence="1">Multi-pass membrane protein</topology>
    </subcellularLocation>
</comment>
<comment type="similarity">
    <text evidence="6">Belongs to the binding-protein-dependent transport system permease family.</text>
</comment>
<accession>A0ABQ1QJD1</accession>
<evidence type="ECO:0000256" key="6">
    <source>
        <dbReference type="RuleBase" id="RU363032"/>
    </source>
</evidence>
<feature type="domain" description="ABC transmembrane type-1" evidence="7">
    <location>
        <begin position="79"/>
        <end position="288"/>
    </location>
</feature>
<keyword evidence="2 6" id="KW-0813">Transport</keyword>
<dbReference type="RefSeq" id="WP_188656193.1">
    <property type="nucleotide sequence ID" value="NZ_BMIN01000030.1"/>
</dbReference>
<evidence type="ECO:0000256" key="2">
    <source>
        <dbReference type="ARBA" id="ARBA00022448"/>
    </source>
</evidence>
<dbReference type="Pfam" id="PF00528">
    <property type="entry name" value="BPD_transp_1"/>
    <property type="match status" value="2"/>
</dbReference>
<keyword evidence="4 6" id="KW-1133">Transmembrane helix</keyword>
<comment type="caution">
    <text evidence="8">The sequence shown here is derived from an EMBL/GenBank/DDBJ whole genome shotgun (WGS) entry which is preliminary data.</text>
</comment>
<dbReference type="CDD" id="cd06261">
    <property type="entry name" value="TM_PBP2"/>
    <property type="match status" value="2"/>
</dbReference>
<dbReference type="InterPro" id="IPR000515">
    <property type="entry name" value="MetI-like"/>
</dbReference>
<evidence type="ECO:0000256" key="3">
    <source>
        <dbReference type="ARBA" id="ARBA00022692"/>
    </source>
</evidence>
<feature type="transmembrane region" description="Helical" evidence="6">
    <location>
        <begin position="515"/>
        <end position="534"/>
    </location>
</feature>
<feature type="transmembrane region" description="Helical" evidence="6">
    <location>
        <begin position="267"/>
        <end position="287"/>
    </location>
</feature>